<gene>
    <name evidence="1" type="ORF">OHT53_26415</name>
</gene>
<protein>
    <recommendedName>
        <fullName evidence="3">DUF4367 domain-containing protein</fullName>
    </recommendedName>
</protein>
<organism evidence="1 2">
    <name type="scientific">Streptomyces bobili</name>
    <dbReference type="NCBI Taxonomy" id="67280"/>
    <lineage>
        <taxon>Bacteria</taxon>
        <taxon>Bacillati</taxon>
        <taxon>Actinomycetota</taxon>
        <taxon>Actinomycetes</taxon>
        <taxon>Kitasatosporales</taxon>
        <taxon>Streptomycetaceae</taxon>
        <taxon>Streptomyces</taxon>
    </lineage>
</organism>
<keyword evidence="2" id="KW-1185">Reference proteome</keyword>
<evidence type="ECO:0000313" key="1">
    <source>
        <dbReference type="EMBL" id="WUN89349.1"/>
    </source>
</evidence>
<evidence type="ECO:0008006" key="3">
    <source>
        <dbReference type="Google" id="ProtNLM"/>
    </source>
</evidence>
<name>A0ABZ1R3J4_9ACTN</name>
<dbReference type="EMBL" id="CP108038">
    <property type="protein sequence ID" value="WUN89349.1"/>
    <property type="molecule type" value="Genomic_DNA"/>
</dbReference>
<sequence length="131" mass="14116">MDTSELSEKVTPSLLNYTNGALPPGVSILTVIPASSYSLFRSGSSVLAIKFSLDVAGITTLIDAPDGVTIMSDRRFCGVPDRIETDLQIEIYGPPSGRWLVRNLTYSVDSTNAQGLSDDDIKEVIDEAFSQ</sequence>
<dbReference type="GeneID" id="93764587"/>
<reference evidence="1" key="1">
    <citation type="submission" date="2022-10" db="EMBL/GenBank/DDBJ databases">
        <title>The complete genomes of actinobacterial strains from the NBC collection.</title>
        <authorList>
            <person name="Joergensen T.S."/>
            <person name="Alvarez Arevalo M."/>
            <person name="Sterndorff E.B."/>
            <person name="Faurdal D."/>
            <person name="Vuksanovic O."/>
            <person name="Mourched A.-S."/>
            <person name="Charusanti P."/>
            <person name="Shaw S."/>
            <person name="Blin K."/>
            <person name="Weber T."/>
        </authorList>
    </citation>
    <scope>NUCLEOTIDE SEQUENCE</scope>
    <source>
        <strain evidence="1">NBC_00302</strain>
    </source>
</reference>
<evidence type="ECO:0000313" key="2">
    <source>
        <dbReference type="Proteomes" id="UP001432071"/>
    </source>
</evidence>
<dbReference type="RefSeq" id="WP_328736276.1">
    <property type="nucleotide sequence ID" value="NZ_CP108038.1"/>
</dbReference>
<accession>A0ABZ1R3J4</accession>
<proteinExistence type="predicted"/>
<dbReference type="Proteomes" id="UP001432071">
    <property type="component" value="Chromosome"/>
</dbReference>